<keyword evidence="7" id="KW-0479">Metal-binding</keyword>
<comment type="similarity">
    <text evidence="2">Belongs to the methyltransferase superfamily. HEN1 family.</text>
</comment>
<dbReference type="GO" id="GO:0001510">
    <property type="term" value="P:RNA methylation"/>
    <property type="evidence" value="ECO:0007669"/>
    <property type="project" value="InterPro"/>
</dbReference>
<evidence type="ECO:0000256" key="10">
    <source>
        <dbReference type="ARBA" id="ARBA00023158"/>
    </source>
</evidence>
<name>A0A6P3X0W2_DINQU</name>
<dbReference type="InterPro" id="IPR026610">
    <property type="entry name" value="Hen1"/>
</dbReference>
<dbReference type="KEGG" id="dqu:106742963"/>
<feature type="region of interest" description="Disordered" evidence="13">
    <location>
        <begin position="885"/>
        <end position="947"/>
    </location>
</feature>
<keyword evidence="14" id="KW-1185">Reference proteome</keyword>
<dbReference type="Gene3D" id="3.40.50.150">
    <property type="entry name" value="Vaccinia Virus protein VP39"/>
    <property type="match status" value="1"/>
</dbReference>
<keyword evidence="6" id="KW-0949">S-adenosyl-L-methionine</keyword>
<keyword evidence="9" id="KW-0694">RNA-binding</keyword>
<dbReference type="OrthoDB" id="2154311at2759"/>
<dbReference type="SUPFAM" id="SSF53335">
    <property type="entry name" value="S-adenosyl-L-methionine-dependent methyltransferases"/>
    <property type="match status" value="1"/>
</dbReference>
<evidence type="ECO:0000256" key="8">
    <source>
        <dbReference type="ARBA" id="ARBA00022842"/>
    </source>
</evidence>
<comment type="cofactor">
    <cofactor evidence="1">
        <name>Mg(2+)</name>
        <dbReference type="ChEBI" id="CHEBI:18420"/>
    </cofactor>
</comment>
<proteinExistence type="inferred from homology"/>
<evidence type="ECO:0000313" key="15">
    <source>
        <dbReference type="RefSeq" id="XP_014471842.1"/>
    </source>
</evidence>
<feature type="compositionally biased region" description="Basic and acidic residues" evidence="13">
    <location>
        <begin position="734"/>
        <end position="746"/>
    </location>
</feature>
<gene>
    <name evidence="15" type="primary">LOC106742963</name>
</gene>
<dbReference type="GeneID" id="106742963"/>
<evidence type="ECO:0000256" key="4">
    <source>
        <dbReference type="ARBA" id="ARBA00022603"/>
    </source>
</evidence>
<dbReference type="GO" id="GO:0003723">
    <property type="term" value="F:RNA binding"/>
    <property type="evidence" value="ECO:0007669"/>
    <property type="project" value="UniProtKB-KW"/>
</dbReference>
<dbReference type="GO" id="GO:0030422">
    <property type="term" value="P:siRNA processing"/>
    <property type="evidence" value="ECO:0007669"/>
    <property type="project" value="TreeGrafter"/>
</dbReference>
<evidence type="ECO:0000256" key="3">
    <source>
        <dbReference type="ARBA" id="ARBA00021330"/>
    </source>
</evidence>
<dbReference type="GO" id="GO:0090486">
    <property type="term" value="F:small RNA 2'-O-methyltransferase activity"/>
    <property type="evidence" value="ECO:0007669"/>
    <property type="project" value="UniProtKB-EC"/>
</dbReference>
<keyword evidence="4" id="KW-0489">Methyltransferase</keyword>
<accession>A0A6P3X0W2</accession>
<evidence type="ECO:0000256" key="9">
    <source>
        <dbReference type="ARBA" id="ARBA00022884"/>
    </source>
</evidence>
<dbReference type="InterPro" id="IPR029063">
    <property type="entry name" value="SAM-dependent_MTases_sf"/>
</dbReference>
<evidence type="ECO:0000256" key="6">
    <source>
        <dbReference type="ARBA" id="ARBA00022691"/>
    </source>
</evidence>
<dbReference type="GO" id="GO:0046872">
    <property type="term" value="F:metal ion binding"/>
    <property type="evidence" value="ECO:0007669"/>
    <property type="project" value="UniProtKB-KW"/>
</dbReference>
<evidence type="ECO:0000256" key="1">
    <source>
        <dbReference type="ARBA" id="ARBA00001946"/>
    </source>
</evidence>
<evidence type="ECO:0000256" key="13">
    <source>
        <dbReference type="SAM" id="MobiDB-lite"/>
    </source>
</evidence>
<keyword evidence="5" id="KW-0808">Transferase</keyword>
<dbReference type="Proteomes" id="UP000515204">
    <property type="component" value="Unplaced"/>
</dbReference>
<comment type="catalytic activity">
    <reaction evidence="12">
        <text>small RNA 3'-end nucleotide + S-adenosyl-L-methionine = small RNA 3'-end 2'-O-methylnucleotide + S-adenosyl-L-homocysteine + H(+)</text>
        <dbReference type="Rhea" id="RHEA:37887"/>
        <dbReference type="Rhea" id="RHEA-COMP:10415"/>
        <dbReference type="Rhea" id="RHEA-COMP:10416"/>
        <dbReference type="ChEBI" id="CHEBI:15378"/>
        <dbReference type="ChEBI" id="CHEBI:57856"/>
        <dbReference type="ChEBI" id="CHEBI:59789"/>
        <dbReference type="ChEBI" id="CHEBI:74896"/>
        <dbReference type="ChEBI" id="CHEBI:74898"/>
        <dbReference type="EC" id="2.1.1.386"/>
    </reaction>
</comment>
<dbReference type="GO" id="GO:0005737">
    <property type="term" value="C:cytoplasm"/>
    <property type="evidence" value="ECO:0007669"/>
    <property type="project" value="TreeGrafter"/>
</dbReference>
<dbReference type="RefSeq" id="XP_014471842.1">
    <property type="nucleotide sequence ID" value="XM_014616356.1"/>
</dbReference>
<organism evidence="14 15">
    <name type="scientific">Dinoponera quadriceps</name>
    <name type="common">South American ant</name>
    <dbReference type="NCBI Taxonomy" id="609295"/>
    <lineage>
        <taxon>Eukaryota</taxon>
        <taxon>Metazoa</taxon>
        <taxon>Ecdysozoa</taxon>
        <taxon>Arthropoda</taxon>
        <taxon>Hexapoda</taxon>
        <taxon>Insecta</taxon>
        <taxon>Pterygota</taxon>
        <taxon>Neoptera</taxon>
        <taxon>Endopterygota</taxon>
        <taxon>Hymenoptera</taxon>
        <taxon>Apocrita</taxon>
        <taxon>Aculeata</taxon>
        <taxon>Formicoidea</taxon>
        <taxon>Formicidae</taxon>
        <taxon>Ponerinae</taxon>
        <taxon>Ponerini</taxon>
        <taxon>Dinoponera</taxon>
    </lineage>
</organism>
<protein>
    <recommendedName>
        <fullName evidence="3">Small RNA 2'-O-methyltransferase</fullName>
        <ecNumber evidence="11">2.1.1.386</ecNumber>
    </recommendedName>
</protein>
<dbReference type="GO" id="GO:0034587">
    <property type="term" value="P:piRNA processing"/>
    <property type="evidence" value="ECO:0007669"/>
    <property type="project" value="TreeGrafter"/>
</dbReference>
<dbReference type="EC" id="2.1.1.386" evidence="11"/>
<evidence type="ECO:0000256" key="11">
    <source>
        <dbReference type="ARBA" id="ARBA00035025"/>
    </source>
</evidence>
<dbReference type="PANTHER" id="PTHR21404">
    <property type="entry name" value="HEN1"/>
    <property type="match status" value="1"/>
</dbReference>
<feature type="compositionally biased region" description="Polar residues" evidence="13">
    <location>
        <begin position="900"/>
        <end position="909"/>
    </location>
</feature>
<evidence type="ECO:0000256" key="12">
    <source>
        <dbReference type="ARBA" id="ARBA00048418"/>
    </source>
</evidence>
<evidence type="ECO:0000256" key="5">
    <source>
        <dbReference type="ARBA" id="ARBA00022679"/>
    </source>
</evidence>
<feature type="region of interest" description="Disordered" evidence="13">
    <location>
        <begin position="726"/>
        <end position="757"/>
    </location>
</feature>
<dbReference type="AlphaFoldDB" id="A0A6P3X0W2"/>
<keyword evidence="10" id="KW-0943">RNA-mediated gene silencing</keyword>
<reference evidence="15" key="1">
    <citation type="submission" date="2025-08" db="UniProtKB">
        <authorList>
            <consortium name="RefSeq"/>
        </authorList>
    </citation>
    <scope>IDENTIFICATION</scope>
</reference>
<feature type="compositionally biased region" description="Polar residues" evidence="13">
    <location>
        <begin position="934"/>
        <end position="947"/>
    </location>
</feature>
<evidence type="ECO:0000313" key="14">
    <source>
        <dbReference type="Proteomes" id="UP000515204"/>
    </source>
</evidence>
<dbReference type="CTD" id="36301"/>
<evidence type="ECO:0000256" key="2">
    <source>
        <dbReference type="ARBA" id="ARBA00009026"/>
    </source>
</evidence>
<sequence>MFLVVFQMLYLFGKYIYNNYRDRKAPSSDVAEGETANHVVNNDNRIQVEIDDAELLPLEISQIVKFSPPAYIQRYLAVANVLNDPKYGGKLRKVVDFGCSELGFLPYLKNLKGVEEIIFVDVDRNVLLLNKAKAMPLVSDHFQHRQRPLKIEICMGSVIHNDKKLEKTDAVVCIELIEHLYDHVLLTVPINIFQYIRPKVVVITTPNVEFNVLFPNLAGGFRHQDHKFEWTRRQFQSWAENIVRKYPYYCVKFQGICYGPEDTKHLGACTQMAIFERVQEPNIIGIEGVEGFFETIDTYIYPFTVDKRTDSRKVLDEVLYYVNFLAHENEESPNVVYLAKVKTLMKKYCISLEVLKDIMCEHGYIIEERENGLAVILPDESETDEMYVEVNSEYDGSTIGSDQLLDLLSSEDEQLVEDYSTNGDAEYENENWNNESIIILESQAVPKQENSYLFDGEHSADRYHPSEEMAAAPDIRFPRRNNTEGLIEQKVPRNATSSAVNDLVDNIATYNNSIKSGLLPVTLEDVDMNLSSVQDNDDAIFQSYLSISRSSTSPGLLFNPEMDDSLISQNLLNNTFNKSEITATTIGKPVENCSSIGTFFLEEKDFSDHSPSSSLEVNYSSNVELDDIQLSINRISKDCDSAETELQINFYDEPQSTSSPRKVHYINPSPKKVHATHSTKRSCLEGDDLITALESYTELNSPETPEQVVPDVLEGIDQEPLYVTETTDPFQATSDKKNATSKRETDCSSSNNSQRELRLENNVKSCGDQSTLVDSLQEDCNEEIAEKENLIKHETDDIVDVKRIEYRGSKVAAMKPHSDDTRLRNGKSEGLASVSGENLFQDFSNSKSWSSSDERSSSVCAKENNGLVDSFKSCDEEDVSNKIVQFASPPKSDTKDSTCKDVNTSSSTEAKPPSSPSFESPPDSWSHEIMDSGYPNSASGQDITPENDLSSIAQDHIADTEAPRLGVPEPVEVENGDLANNNRDDEGNNMMAADANDIEGLQPLIDVLENDLENENDIYVLENGFPMWLLRILDMANPLDFDVQPRRNLHREVADVHYMDHDEGFDSSSSDE</sequence>
<evidence type="ECO:0000256" key="7">
    <source>
        <dbReference type="ARBA" id="ARBA00022723"/>
    </source>
</evidence>
<feature type="region of interest" description="Disordered" evidence="13">
    <location>
        <begin position="960"/>
        <end position="988"/>
    </location>
</feature>
<dbReference type="GO" id="GO:0005634">
    <property type="term" value="C:nucleus"/>
    <property type="evidence" value="ECO:0007669"/>
    <property type="project" value="TreeGrafter"/>
</dbReference>
<keyword evidence="8" id="KW-0460">Magnesium</keyword>
<dbReference type="PANTHER" id="PTHR21404:SF3">
    <property type="entry name" value="SMALL RNA 2'-O-METHYLTRANSFERASE"/>
    <property type="match status" value="1"/>
</dbReference>